<evidence type="ECO:0000313" key="1">
    <source>
        <dbReference type="EnsemblPlants" id="OB06G31910.1"/>
    </source>
</evidence>
<protein>
    <submittedName>
        <fullName evidence="1">Uncharacterized protein</fullName>
    </submittedName>
</protein>
<dbReference type="Gramene" id="OB06G31910.1">
    <property type="protein sequence ID" value="OB06G31910.1"/>
    <property type="gene ID" value="OB06G31910"/>
</dbReference>
<organism evidence="1">
    <name type="scientific">Oryza brachyantha</name>
    <name type="common">malo sina</name>
    <dbReference type="NCBI Taxonomy" id="4533"/>
    <lineage>
        <taxon>Eukaryota</taxon>
        <taxon>Viridiplantae</taxon>
        <taxon>Streptophyta</taxon>
        <taxon>Embryophyta</taxon>
        <taxon>Tracheophyta</taxon>
        <taxon>Spermatophyta</taxon>
        <taxon>Magnoliopsida</taxon>
        <taxon>Liliopsida</taxon>
        <taxon>Poales</taxon>
        <taxon>Poaceae</taxon>
        <taxon>BOP clade</taxon>
        <taxon>Oryzoideae</taxon>
        <taxon>Oryzeae</taxon>
        <taxon>Oryzinae</taxon>
        <taxon>Oryza</taxon>
    </lineage>
</organism>
<reference evidence="1" key="1">
    <citation type="journal article" date="2013" name="Nat. Commun.">
        <title>Whole-genome sequencing of Oryza brachyantha reveals mechanisms underlying Oryza genome evolution.</title>
        <authorList>
            <person name="Chen J."/>
            <person name="Huang Q."/>
            <person name="Gao D."/>
            <person name="Wang J."/>
            <person name="Lang Y."/>
            <person name="Liu T."/>
            <person name="Li B."/>
            <person name="Bai Z."/>
            <person name="Luis Goicoechea J."/>
            <person name="Liang C."/>
            <person name="Chen C."/>
            <person name="Zhang W."/>
            <person name="Sun S."/>
            <person name="Liao Y."/>
            <person name="Zhang X."/>
            <person name="Yang L."/>
            <person name="Song C."/>
            <person name="Wang M."/>
            <person name="Shi J."/>
            <person name="Liu G."/>
            <person name="Liu J."/>
            <person name="Zhou H."/>
            <person name="Zhou W."/>
            <person name="Yu Q."/>
            <person name="An N."/>
            <person name="Chen Y."/>
            <person name="Cai Q."/>
            <person name="Wang B."/>
            <person name="Liu B."/>
            <person name="Min J."/>
            <person name="Huang Y."/>
            <person name="Wu H."/>
            <person name="Li Z."/>
            <person name="Zhang Y."/>
            <person name="Yin Y."/>
            <person name="Song W."/>
            <person name="Jiang J."/>
            <person name="Jackson S.A."/>
            <person name="Wing R.A."/>
            <person name="Wang J."/>
            <person name="Chen M."/>
        </authorList>
    </citation>
    <scope>NUCLEOTIDE SEQUENCE [LARGE SCALE GENOMIC DNA]</scope>
    <source>
        <strain evidence="1">cv. IRGC 101232</strain>
    </source>
</reference>
<dbReference type="Proteomes" id="UP000006038">
    <property type="component" value="Chromosome 6"/>
</dbReference>
<dbReference type="HOGENOM" id="CLU_1095712_0_0_1"/>
<name>J3MGP7_ORYBR</name>
<dbReference type="EnsemblPlants" id="OB06G31910.1">
    <property type="protein sequence ID" value="OB06G31910.1"/>
    <property type="gene ID" value="OB06G31910"/>
</dbReference>
<evidence type="ECO:0000313" key="2">
    <source>
        <dbReference type="Proteomes" id="UP000006038"/>
    </source>
</evidence>
<accession>J3MGP7</accession>
<reference evidence="1" key="2">
    <citation type="submission" date="2013-04" db="UniProtKB">
        <authorList>
            <consortium name="EnsemblPlants"/>
        </authorList>
    </citation>
    <scope>IDENTIFICATION</scope>
</reference>
<keyword evidence="2" id="KW-1185">Reference proteome</keyword>
<sequence>MLSESIIDTLVYNLFLDDHHLSTKCSLMLSESIIDTLVYNLFLDDHHLSTKCSLMLSESIIDTLVYNLSLQPLMINFSSFSGSPLLGNDSTHGHESISSCLRVNILCSLLGRECRLQHCINPRSCREVKSRSAFSCCLEREVTLKSERIVSFFREVSTTHKGELRNKVLSTVRESSEVVTCPCPAYPDLNSSLHASAKLDALAISRSLRAVKDCSPKSSFSDTQFCIARDFSDLRGLRSRDVICGQSDIDKLEG</sequence>
<dbReference type="AlphaFoldDB" id="J3MGP7"/>
<proteinExistence type="predicted"/>